<dbReference type="InterPro" id="IPR007498">
    <property type="entry name" value="PqiA-like"/>
</dbReference>
<organism evidence="2 3">
    <name type="scientific">Uliginosibacterium sediminicola</name>
    <dbReference type="NCBI Taxonomy" id="2024550"/>
    <lineage>
        <taxon>Bacteria</taxon>
        <taxon>Pseudomonadati</taxon>
        <taxon>Pseudomonadota</taxon>
        <taxon>Betaproteobacteria</taxon>
        <taxon>Rhodocyclales</taxon>
        <taxon>Zoogloeaceae</taxon>
        <taxon>Uliginosibacterium</taxon>
    </lineage>
</organism>
<dbReference type="RefSeq" id="WP_345920999.1">
    <property type="nucleotide sequence ID" value="NZ_JBDIVE010000011.1"/>
</dbReference>
<feature type="transmembrane region" description="Helical" evidence="1">
    <location>
        <begin position="52"/>
        <end position="78"/>
    </location>
</feature>
<evidence type="ECO:0000313" key="2">
    <source>
        <dbReference type="EMBL" id="MEN3070224.1"/>
    </source>
</evidence>
<feature type="transmembrane region" description="Helical" evidence="1">
    <location>
        <begin position="98"/>
        <end position="125"/>
    </location>
</feature>
<evidence type="ECO:0000313" key="3">
    <source>
        <dbReference type="Proteomes" id="UP001410394"/>
    </source>
</evidence>
<feature type="transmembrane region" description="Helical" evidence="1">
    <location>
        <begin position="174"/>
        <end position="193"/>
    </location>
</feature>
<name>A0ABU9Z2I9_9RHOO</name>
<reference evidence="2 3" key="1">
    <citation type="journal article" date="2018" name="Int. J. Syst. Evol. Microbiol.">
        <title>Uliginosibacterium sediminicola sp. nov., isolated from freshwater sediment.</title>
        <authorList>
            <person name="Hwang W.M."/>
            <person name="Kim S.M."/>
            <person name="Kang K."/>
            <person name="Ahn T.Y."/>
        </authorList>
    </citation>
    <scope>NUCLEOTIDE SEQUENCE [LARGE SCALE GENOMIC DNA]</scope>
    <source>
        <strain evidence="2 3">M1-21</strain>
    </source>
</reference>
<keyword evidence="1" id="KW-1133">Transmembrane helix</keyword>
<feature type="transmembrane region" description="Helical" evidence="1">
    <location>
        <begin position="137"/>
        <end position="162"/>
    </location>
</feature>
<keyword evidence="1" id="KW-0812">Transmembrane</keyword>
<protein>
    <submittedName>
        <fullName evidence="2">Paraquat-inducible protein A</fullName>
    </submittedName>
</protein>
<keyword evidence="1" id="KW-0472">Membrane</keyword>
<dbReference type="EMBL" id="JBDIVE010000011">
    <property type="protein sequence ID" value="MEN3070224.1"/>
    <property type="molecule type" value="Genomic_DNA"/>
</dbReference>
<sequence>MDKRHPTPPLIACHECDLLQQAVPLPRGGRLVCVRCGASLQRWAHAGIDRPLALTVAAGILFVLANCFPVMSLQFQALQVDASMLGAVRVLHEQGESLVGLLVLLTVVVAPALLILALLWLLLPLRLGWPAPGFARLFRVLMFLAPWSMLEVLMLGILVSLVKLGHMASATAGIGLWAYGGSMLLLTVLSASLQGPVLWAMHASVQQEPA</sequence>
<dbReference type="Pfam" id="PF04403">
    <property type="entry name" value="PqiA"/>
    <property type="match status" value="1"/>
</dbReference>
<gene>
    <name evidence="2" type="ORF">ABDB84_17195</name>
</gene>
<accession>A0ABU9Z2I9</accession>
<evidence type="ECO:0000256" key="1">
    <source>
        <dbReference type="SAM" id="Phobius"/>
    </source>
</evidence>
<proteinExistence type="predicted"/>
<dbReference type="Proteomes" id="UP001410394">
    <property type="component" value="Unassembled WGS sequence"/>
</dbReference>
<comment type="caution">
    <text evidence="2">The sequence shown here is derived from an EMBL/GenBank/DDBJ whole genome shotgun (WGS) entry which is preliminary data.</text>
</comment>
<keyword evidence="3" id="KW-1185">Reference proteome</keyword>